<sequence>MKAPVENHHCAMQMEKAEEPAHEMELSSPPGLTLAEDQPQQPVSAPEPPRPVPAVASRSCYERLQGAAQAERQCGATHTRPVCERGY</sequence>
<gene>
    <name evidence="2" type="ORF">JN757_17100</name>
</gene>
<evidence type="ECO:0000313" key="2">
    <source>
        <dbReference type="EMBL" id="QRK82271.1"/>
    </source>
</evidence>
<protein>
    <submittedName>
        <fullName evidence="2">Uncharacterized protein</fullName>
    </submittedName>
</protein>
<dbReference type="RefSeq" id="WP_203418441.1">
    <property type="nucleotide sequence ID" value="NZ_CP069352.1"/>
</dbReference>
<reference evidence="2 3" key="1">
    <citation type="submission" date="2021-03" db="EMBL/GenBank/DDBJ databases">
        <title>P. granadensis CT364 genome publication.</title>
        <authorList>
            <person name="Stach J."/>
            <person name="Montero-Calasanz Md.C."/>
        </authorList>
    </citation>
    <scope>NUCLEOTIDE SEQUENCE [LARGE SCALE GENOMIC DNA]</scope>
    <source>
        <strain evidence="2 3">CT364</strain>
    </source>
</reference>
<feature type="compositionally biased region" description="Basic and acidic residues" evidence="1">
    <location>
        <begin position="1"/>
        <end position="25"/>
    </location>
</feature>
<evidence type="ECO:0000256" key="1">
    <source>
        <dbReference type="SAM" id="MobiDB-lite"/>
    </source>
</evidence>
<feature type="region of interest" description="Disordered" evidence="1">
    <location>
        <begin position="1"/>
        <end position="56"/>
    </location>
</feature>
<name>A0ABX7GA98_9PSED</name>
<proteinExistence type="predicted"/>
<accession>A0ABX7GA98</accession>
<keyword evidence="3" id="KW-1185">Reference proteome</keyword>
<dbReference type="EMBL" id="CP069352">
    <property type="protein sequence ID" value="QRK82271.1"/>
    <property type="molecule type" value="Genomic_DNA"/>
</dbReference>
<evidence type="ECO:0000313" key="3">
    <source>
        <dbReference type="Proteomes" id="UP000663686"/>
    </source>
</evidence>
<organism evidence="2 3">
    <name type="scientific">Pseudomonas granadensis</name>
    <dbReference type="NCBI Taxonomy" id="1421430"/>
    <lineage>
        <taxon>Bacteria</taxon>
        <taxon>Pseudomonadati</taxon>
        <taxon>Pseudomonadota</taxon>
        <taxon>Gammaproteobacteria</taxon>
        <taxon>Pseudomonadales</taxon>
        <taxon>Pseudomonadaceae</taxon>
        <taxon>Pseudomonas</taxon>
    </lineage>
</organism>
<dbReference type="Proteomes" id="UP000663686">
    <property type="component" value="Chromosome"/>
</dbReference>